<sequence>MGSKVSKGGEGSKRTKQSPDDPPRVVVVARFDREAAAVAAERVRQSIFSKGAAEHDASGATTNGLLSQLPAELQRAIFERLDAPALLALAQTSCTLYATITSLPTLYAALLSRLHYEPASGQVDELRRQLAGALLARAATNAGRLPWQRTEAVRTDSAQVQCFVTARAFPLPTEGLLRFVPAEELSGVVAEALTTVTFGPDYNKLLADPAFPATPSAYQPEDDAWHHSYFTTPPPLHLRLQLIADHQAYATLAQSVDSIVEKQIDLTVIKAHPCKPPPVGRTLNALADLVDEHHQLLMWKDGSYVSDGHTGHRLLVMGRRLACVVQLDYYSNFCGGPFEMCDCGRG</sequence>
<evidence type="ECO:0000313" key="3">
    <source>
        <dbReference type="EMBL" id="ELR15178.1"/>
    </source>
</evidence>
<reference evidence="3 4" key="1">
    <citation type="journal article" date="2013" name="Genome Biol.">
        <title>Genome of Acanthamoeba castellanii highlights extensive lateral gene transfer and early evolution of tyrosine kinase signaling.</title>
        <authorList>
            <person name="Clarke M."/>
            <person name="Lohan A.J."/>
            <person name="Liu B."/>
            <person name="Lagkouvardos I."/>
            <person name="Roy S."/>
            <person name="Zafar N."/>
            <person name="Bertelli C."/>
            <person name="Schilde C."/>
            <person name="Kianianmomeni A."/>
            <person name="Burglin T.R."/>
            <person name="Frech C."/>
            <person name="Turcotte B."/>
            <person name="Kopec K.O."/>
            <person name="Synnott J.M."/>
            <person name="Choo C."/>
            <person name="Paponov I."/>
            <person name="Finkler A."/>
            <person name="Soon Heng Tan C."/>
            <person name="Hutchins A.P."/>
            <person name="Weinmeier T."/>
            <person name="Rattei T."/>
            <person name="Chu J.S."/>
            <person name="Gimenez G."/>
            <person name="Irimia M."/>
            <person name="Rigden D.J."/>
            <person name="Fitzpatrick D.A."/>
            <person name="Lorenzo-Morales J."/>
            <person name="Bateman A."/>
            <person name="Chiu C.H."/>
            <person name="Tang P."/>
            <person name="Hegemann P."/>
            <person name="Fromm H."/>
            <person name="Raoult D."/>
            <person name="Greub G."/>
            <person name="Miranda-Saavedra D."/>
            <person name="Chen N."/>
            <person name="Nash P."/>
            <person name="Ginger M.L."/>
            <person name="Horn M."/>
            <person name="Schaap P."/>
            <person name="Caler L."/>
            <person name="Loftus B."/>
        </authorList>
    </citation>
    <scope>NUCLEOTIDE SEQUENCE [LARGE SCALE GENOMIC DNA]</scope>
    <source>
        <strain evidence="3 4">Neff</strain>
    </source>
</reference>
<dbReference type="GeneID" id="14915680"/>
<feature type="domain" description="F-box" evidence="2">
    <location>
        <begin position="63"/>
        <end position="110"/>
    </location>
</feature>
<evidence type="ECO:0000313" key="4">
    <source>
        <dbReference type="Proteomes" id="UP000011083"/>
    </source>
</evidence>
<dbReference type="InterPro" id="IPR001810">
    <property type="entry name" value="F-box_dom"/>
</dbReference>
<feature type="compositionally biased region" description="Basic and acidic residues" evidence="1">
    <location>
        <begin position="10"/>
        <end position="23"/>
    </location>
</feature>
<protein>
    <submittedName>
        <fullName evidence="3">Fbox domain containing protein</fullName>
    </submittedName>
</protein>
<dbReference type="AlphaFoldDB" id="L8GRA5"/>
<name>L8GRA5_ACACF</name>
<proteinExistence type="predicted"/>
<dbReference type="Pfam" id="PF00646">
    <property type="entry name" value="F-box"/>
    <property type="match status" value="1"/>
</dbReference>
<dbReference type="PROSITE" id="PS50181">
    <property type="entry name" value="FBOX"/>
    <property type="match status" value="1"/>
</dbReference>
<dbReference type="RefSeq" id="XP_004337191.1">
    <property type="nucleotide sequence ID" value="XM_004337143.1"/>
</dbReference>
<evidence type="ECO:0000259" key="2">
    <source>
        <dbReference type="PROSITE" id="PS50181"/>
    </source>
</evidence>
<dbReference type="EMBL" id="KB008036">
    <property type="protein sequence ID" value="ELR15178.1"/>
    <property type="molecule type" value="Genomic_DNA"/>
</dbReference>
<evidence type="ECO:0000256" key="1">
    <source>
        <dbReference type="SAM" id="MobiDB-lite"/>
    </source>
</evidence>
<gene>
    <name evidence="3" type="ORF">ACA1_217710</name>
</gene>
<dbReference type="KEGG" id="acan:ACA1_217710"/>
<dbReference type="Proteomes" id="UP000011083">
    <property type="component" value="Unassembled WGS sequence"/>
</dbReference>
<feature type="region of interest" description="Disordered" evidence="1">
    <location>
        <begin position="1"/>
        <end position="24"/>
    </location>
</feature>
<dbReference type="SUPFAM" id="SSF81383">
    <property type="entry name" value="F-box domain"/>
    <property type="match status" value="1"/>
</dbReference>
<organism evidence="3 4">
    <name type="scientific">Acanthamoeba castellanii (strain ATCC 30010 / Neff)</name>
    <dbReference type="NCBI Taxonomy" id="1257118"/>
    <lineage>
        <taxon>Eukaryota</taxon>
        <taxon>Amoebozoa</taxon>
        <taxon>Discosea</taxon>
        <taxon>Longamoebia</taxon>
        <taxon>Centramoebida</taxon>
        <taxon>Acanthamoebidae</taxon>
        <taxon>Acanthamoeba</taxon>
    </lineage>
</organism>
<keyword evidence="4" id="KW-1185">Reference proteome</keyword>
<dbReference type="VEuPathDB" id="AmoebaDB:ACA1_217710"/>
<accession>L8GRA5</accession>
<dbReference type="InterPro" id="IPR036047">
    <property type="entry name" value="F-box-like_dom_sf"/>
</dbReference>